<sequence>MLVRVHVYSTPEKYKIEISHRIVGFLIIFLACYSPDVSVIKGALANVLSQEISFIDILQVLEDRGFAFLLPPYGPVWLWSSNIILLFHHLFADL</sequence>
<organism evidence="2 3">
    <name type="scientific">Nephila pilipes</name>
    <name type="common">Giant wood spider</name>
    <name type="synonym">Nephila maculata</name>
    <dbReference type="NCBI Taxonomy" id="299642"/>
    <lineage>
        <taxon>Eukaryota</taxon>
        <taxon>Metazoa</taxon>
        <taxon>Ecdysozoa</taxon>
        <taxon>Arthropoda</taxon>
        <taxon>Chelicerata</taxon>
        <taxon>Arachnida</taxon>
        <taxon>Araneae</taxon>
        <taxon>Araneomorphae</taxon>
        <taxon>Entelegynae</taxon>
        <taxon>Araneoidea</taxon>
        <taxon>Nephilidae</taxon>
        <taxon>Nephila</taxon>
    </lineage>
</organism>
<keyword evidence="1" id="KW-1133">Transmembrane helix</keyword>
<dbReference type="PROSITE" id="PS51257">
    <property type="entry name" value="PROKAR_LIPOPROTEIN"/>
    <property type="match status" value="1"/>
</dbReference>
<evidence type="ECO:0000256" key="1">
    <source>
        <dbReference type="SAM" id="Phobius"/>
    </source>
</evidence>
<gene>
    <name evidence="2" type="ORF">NPIL_396181</name>
</gene>
<dbReference type="EMBL" id="BMAW01042039">
    <property type="protein sequence ID" value="GFS32125.1"/>
    <property type="molecule type" value="Genomic_DNA"/>
</dbReference>
<proteinExistence type="predicted"/>
<name>A0A8X6M8V4_NEPPI</name>
<dbReference type="AlphaFoldDB" id="A0A8X6M8V4"/>
<dbReference type="Proteomes" id="UP000887013">
    <property type="component" value="Unassembled WGS sequence"/>
</dbReference>
<keyword evidence="1" id="KW-0472">Membrane</keyword>
<evidence type="ECO:0000313" key="2">
    <source>
        <dbReference type="EMBL" id="GFS32125.1"/>
    </source>
</evidence>
<evidence type="ECO:0000313" key="3">
    <source>
        <dbReference type="Proteomes" id="UP000887013"/>
    </source>
</evidence>
<keyword evidence="3" id="KW-1185">Reference proteome</keyword>
<feature type="transmembrane region" description="Helical" evidence="1">
    <location>
        <begin position="76"/>
        <end position="92"/>
    </location>
</feature>
<protein>
    <submittedName>
        <fullName evidence="2">Uncharacterized protein</fullName>
    </submittedName>
</protein>
<accession>A0A8X6M8V4</accession>
<reference evidence="2" key="1">
    <citation type="submission" date="2020-08" db="EMBL/GenBank/DDBJ databases">
        <title>Multicomponent nature underlies the extraordinary mechanical properties of spider dragline silk.</title>
        <authorList>
            <person name="Kono N."/>
            <person name="Nakamura H."/>
            <person name="Mori M."/>
            <person name="Yoshida Y."/>
            <person name="Ohtoshi R."/>
            <person name="Malay A.D."/>
            <person name="Moran D.A.P."/>
            <person name="Tomita M."/>
            <person name="Numata K."/>
            <person name="Arakawa K."/>
        </authorList>
    </citation>
    <scope>NUCLEOTIDE SEQUENCE</scope>
</reference>
<keyword evidence="1" id="KW-0812">Transmembrane</keyword>
<feature type="transmembrane region" description="Helical" evidence="1">
    <location>
        <begin position="21"/>
        <end position="40"/>
    </location>
</feature>
<comment type="caution">
    <text evidence="2">The sequence shown here is derived from an EMBL/GenBank/DDBJ whole genome shotgun (WGS) entry which is preliminary data.</text>
</comment>